<name>A0A3B0BP06_9FLAO</name>
<dbReference type="GO" id="GO:0043565">
    <property type="term" value="F:sequence-specific DNA binding"/>
    <property type="evidence" value="ECO:0007669"/>
    <property type="project" value="InterPro"/>
</dbReference>
<dbReference type="Pfam" id="PF12833">
    <property type="entry name" value="HTH_18"/>
    <property type="match status" value="1"/>
</dbReference>
<evidence type="ECO:0000259" key="3">
    <source>
        <dbReference type="PROSITE" id="PS01124"/>
    </source>
</evidence>
<dbReference type="InterPro" id="IPR053142">
    <property type="entry name" value="PchR_regulatory_protein"/>
</dbReference>
<feature type="domain" description="HTH araC/xylS-type" evidence="3">
    <location>
        <begin position="236"/>
        <end position="334"/>
    </location>
</feature>
<dbReference type="Proteomes" id="UP000276603">
    <property type="component" value="Unassembled WGS sequence"/>
</dbReference>
<keyword evidence="5" id="KW-1185">Reference proteome</keyword>
<keyword evidence="1" id="KW-0805">Transcription regulation</keyword>
<evidence type="ECO:0000313" key="5">
    <source>
        <dbReference type="Proteomes" id="UP000276603"/>
    </source>
</evidence>
<protein>
    <submittedName>
        <fullName evidence="4">Helix-turn-helix domain-containing protein</fullName>
    </submittedName>
</protein>
<proteinExistence type="predicted"/>
<dbReference type="InterPro" id="IPR009057">
    <property type="entry name" value="Homeodomain-like_sf"/>
</dbReference>
<evidence type="ECO:0000256" key="2">
    <source>
        <dbReference type="ARBA" id="ARBA00023163"/>
    </source>
</evidence>
<dbReference type="OrthoDB" id="2666928at2"/>
<dbReference type="SUPFAM" id="SSF46689">
    <property type="entry name" value="Homeodomain-like"/>
    <property type="match status" value="1"/>
</dbReference>
<organism evidence="4 5">
    <name type="scientific">Ulvibacterium marinum</name>
    <dbReference type="NCBI Taxonomy" id="2419782"/>
    <lineage>
        <taxon>Bacteria</taxon>
        <taxon>Pseudomonadati</taxon>
        <taxon>Bacteroidota</taxon>
        <taxon>Flavobacteriia</taxon>
        <taxon>Flavobacteriales</taxon>
        <taxon>Flavobacteriaceae</taxon>
        <taxon>Ulvibacterium</taxon>
    </lineage>
</organism>
<dbReference type="PANTHER" id="PTHR47893">
    <property type="entry name" value="REGULATORY PROTEIN PCHR"/>
    <property type="match status" value="1"/>
</dbReference>
<dbReference type="GO" id="GO:0003700">
    <property type="term" value="F:DNA-binding transcription factor activity"/>
    <property type="evidence" value="ECO:0007669"/>
    <property type="project" value="InterPro"/>
</dbReference>
<dbReference type="PROSITE" id="PS01124">
    <property type="entry name" value="HTH_ARAC_FAMILY_2"/>
    <property type="match status" value="1"/>
</dbReference>
<dbReference type="EMBL" id="RBCJ01000008">
    <property type="protein sequence ID" value="RKN75123.1"/>
    <property type="molecule type" value="Genomic_DNA"/>
</dbReference>
<accession>A0A3B0BP06</accession>
<comment type="caution">
    <text evidence="4">The sequence shown here is derived from an EMBL/GenBank/DDBJ whole genome shotgun (WGS) entry which is preliminary data.</text>
</comment>
<dbReference type="SMART" id="SM00342">
    <property type="entry name" value="HTH_ARAC"/>
    <property type="match status" value="1"/>
</dbReference>
<dbReference type="Gene3D" id="1.10.10.60">
    <property type="entry name" value="Homeodomain-like"/>
    <property type="match status" value="2"/>
</dbReference>
<keyword evidence="2" id="KW-0804">Transcription</keyword>
<sequence length="341" mass="39588">METRKQRALHELKLLSTYLKGDVRYERGIPVLRIDDSIGEGRVCCVCLDEGLVALEFDIKLNKDLTICLDREDQDLMYFLYCLQGSSFHKFRKETIITPLQELQSAVVSSDINMLSELLIRKDERLVLNAMRIFKHRYRENLDLDKNERDTHMKSLMDSFDGAKGYFHLGKLNLEIAELIKTLEDAKFANTVSSSMYFAGICQIILAKQIEQFKRERIQGELPPTSLLKRELQEISELCDFVRNYPELQHSISSLCSKSGLSASKLQQGFRFIHNMTIGEYVRDVRLRKAELLIRTTDMNISEVVYSIGLTSRSYFCKIFKNKYRCSPKKYKTGVFQPLLD</sequence>
<dbReference type="RefSeq" id="WP_120714466.1">
    <property type="nucleotide sequence ID" value="NZ_RBCJ01000008.1"/>
</dbReference>
<reference evidence="4 5" key="1">
    <citation type="submission" date="2018-10" db="EMBL/GenBank/DDBJ databases">
        <title>Ulvibacterium marinum gen. nov., sp. nov., a novel marine bacterium of the family Flavobacteriaceae, isolated from a culture of the green alga Ulva prolifera.</title>
        <authorList>
            <person name="Zhang Z."/>
        </authorList>
    </citation>
    <scope>NUCLEOTIDE SEQUENCE [LARGE SCALE GENOMIC DNA]</scope>
    <source>
        <strain evidence="4 5">CCMM003</strain>
    </source>
</reference>
<evidence type="ECO:0000256" key="1">
    <source>
        <dbReference type="ARBA" id="ARBA00023015"/>
    </source>
</evidence>
<dbReference type="PANTHER" id="PTHR47893:SF1">
    <property type="entry name" value="REGULATORY PROTEIN PCHR"/>
    <property type="match status" value="1"/>
</dbReference>
<gene>
    <name evidence="4" type="ORF">D7Z94_25320</name>
</gene>
<evidence type="ECO:0000313" key="4">
    <source>
        <dbReference type="EMBL" id="RKN75123.1"/>
    </source>
</evidence>
<dbReference type="AlphaFoldDB" id="A0A3B0BP06"/>
<dbReference type="InterPro" id="IPR018060">
    <property type="entry name" value="HTH_AraC"/>
</dbReference>